<dbReference type="GeneID" id="117538607"/>
<evidence type="ECO:0000256" key="2">
    <source>
        <dbReference type="SAM" id="SignalP"/>
    </source>
</evidence>
<dbReference type="InParanoid" id="A0A6P8TQC9"/>
<keyword evidence="1" id="KW-0472">Membrane</keyword>
<dbReference type="OrthoDB" id="9950230at2759"/>
<dbReference type="Gene3D" id="1.10.287.210">
    <property type="match status" value="1"/>
</dbReference>
<organism evidence="3 4">
    <name type="scientific">Gymnodraco acuticeps</name>
    <name type="common">Antarctic dragonfish</name>
    <dbReference type="NCBI Taxonomy" id="8218"/>
    <lineage>
        <taxon>Eukaryota</taxon>
        <taxon>Metazoa</taxon>
        <taxon>Chordata</taxon>
        <taxon>Craniata</taxon>
        <taxon>Vertebrata</taxon>
        <taxon>Euteleostomi</taxon>
        <taxon>Actinopterygii</taxon>
        <taxon>Neopterygii</taxon>
        <taxon>Teleostei</taxon>
        <taxon>Neoteleostei</taxon>
        <taxon>Acanthomorphata</taxon>
        <taxon>Eupercaria</taxon>
        <taxon>Perciformes</taxon>
        <taxon>Notothenioidei</taxon>
        <taxon>Bathydraconidae</taxon>
        <taxon>Gymnodraco</taxon>
    </lineage>
</organism>
<feature type="signal peptide" evidence="2">
    <location>
        <begin position="1"/>
        <end position="21"/>
    </location>
</feature>
<reference evidence="4" key="1">
    <citation type="submission" date="2025-08" db="UniProtKB">
        <authorList>
            <consortium name="RefSeq"/>
        </authorList>
    </citation>
    <scope>IDENTIFICATION</scope>
</reference>
<evidence type="ECO:0000313" key="3">
    <source>
        <dbReference type="Proteomes" id="UP000515161"/>
    </source>
</evidence>
<dbReference type="Pfam" id="PF00429">
    <property type="entry name" value="TLV_coat"/>
    <property type="match status" value="1"/>
</dbReference>
<dbReference type="AlphaFoldDB" id="A0A6P8TQC9"/>
<feature type="transmembrane region" description="Helical" evidence="1">
    <location>
        <begin position="413"/>
        <end position="435"/>
    </location>
</feature>
<dbReference type="KEGG" id="gacu:117538607"/>
<keyword evidence="2" id="KW-0732">Signal</keyword>
<dbReference type="InterPro" id="IPR018154">
    <property type="entry name" value="TLV/ENV_coat_polyprotein"/>
</dbReference>
<dbReference type="Proteomes" id="UP000515161">
    <property type="component" value="Unplaced"/>
</dbReference>
<dbReference type="PANTHER" id="PTHR10424">
    <property type="entry name" value="VIRAL ENVELOPE PROTEIN"/>
    <property type="match status" value="1"/>
</dbReference>
<keyword evidence="3" id="KW-1185">Reference proteome</keyword>
<gene>
    <name evidence="4" type="primary">LOC117538607</name>
</gene>
<name>A0A6P8TQC9_GYMAC</name>
<accession>A0A6P8TQC9</accession>
<dbReference type="PANTHER" id="PTHR10424:SF68">
    <property type="entry name" value="ENDOGENOUS RETROVIRUS GROUP 3 MEMBER 1 ENV POLYPROTEIN"/>
    <property type="match status" value="1"/>
</dbReference>
<feature type="chain" id="PRO_5027566014" evidence="2">
    <location>
        <begin position="22"/>
        <end position="482"/>
    </location>
</feature>
<evidence type="ECO:0000256" key="1">
    <source>
        <dbReference type="SAM" id="Phobius"/>
    </source>
</evidence>
<keyword evidence="1" id="KW-0812">Transmembrane</keyword>
<dbReference type="RefSeq" id="XP_034060355.1">
    <property type="nucleotide sequence ID" value="XM_034204464.1"/>
</dbReference>
<evidence type="ECO:0000313" key="4">
    <source>
        <dbReference type="RefSeq" id="XP_034060355.1"/>
    </source>
</evidence>
<dbReference type="SUPFAM" id="SSF58069">
    <property type="entry name" value="Virus ectodomain"/>
    <property type="match status" value="1"/>
</dbReference>
<keyword evidence="1" id="KW-1133">Transmembrane helix</keyword>
<protein>
    <submittedName>
        <fullName evidence="4">Uncharacterized protein LOC117538607</fullName>
    </submittedName>
</protein>
<proteinExistence type="predicted"/>
<sequence length="482" mass="53928">MLGKVLFVVTLLGLTLMTIRQLSEESSTKEKVHREKKWSLLNDDPWNHNDKTARSPRMTNAWYAYVHQLVTKTGRSNCYVCSHMPWSTGQVTLYGKRMSKSQAKCFATMGGVGYQHSGIKVNDVNPYAPGLSNGTCNKIFWVNFNMTVPRKMTGQKVVMPNNEAIHPMCYSQTEGSVPMGNTTGCNQTLVNGEGAPVYLSKQSNGTWWVQGGWWLCGNNAYPVLPINWTGTCAPIFVSDHTFVIDIEPHLNHTRRRRNAMPAFKKHDSVWGKDVPDEFKHWSTSGKVILALTPALGVAKNMLRLETLDYRFGMFVNNSIVVNEQQNLELDSLRTMVLQHRMALDLLTASVGGTCILLNTICCTYITDNVHSQNMTDAMATLKALQTAMGQDRHASLETGWFNWLLSGSWVQKLVMGFVAIICVVILVCCAMACIIPCVKAMVGKIVTNTLVQYTMLQQTDNDDYTDTDPSQKDEYTHLTSNV</sequence>